<dbReference type="EMBL" id="CAJVPT010054845">
    <property type="protein sequence ID" value="CAG8754109.1"/>
    <property type="molecule type" value="Genomic_DNA"/>
</dbReference>
<feature type="non-terminal residue" evidence="1">
    <location>
        <position position="125"/>
    </location>
</feature>
<organism evidence="1 2">
    <name type="scientific">Acaulospora colombiana</name>
    <dbReference type="NCBI Taxonomy" id="27376"/>
    <lineage>
        <taxon>Eukaryota</taxon>
        <taxon>Fungi</taxon>
        <taxon>Fungi incertae sedis</taxon>
        <taxon>Mucoromycota</taxon>
        <taxon>Glomeromycotina</taxon>
        <taxon>Glomeromycetes</taxon>
        <taxon>Diversisporales</taxon>
        <taxon>Acaulosporaceae</taxon>
        <taxon>Acaulospora</taxon>
    </lineage>
</organism>
<sequence>GDIPASDPSLTAQISAKKKIRTSLQIRVYLSAKKTIGAWAYGPNFNSIRNDGLRDRRPVVVIKRHQGSTSPGIVLILLWGKYKLGQCGNYGWWQARENPGSPLDAHHGIHVIMSNPSTPQTDADR</sequence>
<gene>
    <name evidence="1" type="ORF">ACOLOM_LOCUS12855</name>
</gene>
<accession>A0ACA9QJ10</accession>
<reference evidence="1" key="1">
    <citation type="submission" date="2021-06" db="EMBL/GenBank/DDBJ databases">
        <authorList>
            <person name="Kallberg Y."/>
            <person name="Tangrot J."/>
            <person name="Rosling A."/>
        </authorList>
    </citation>
    <scope>NUCLEOTIDE SEQUENCE</scope>
    <source>
        <strain evidence="1">CL356</strain>
    </source>
</reference>
<keyword evidence="2" id="KW-1185">Reference proteome</keyword>
<proteinExistence type="predicted"/>
<comment type="caution">
    <text evidence="1">The sequence shown here is derived from an EMBL/GenBank/DDBJ whole genome shotgun (WGS) entry which is preliminary data.</text>
</comment>
<name>A0ACA9QJ10_9GLOM</name>
<evidence type="ECO:0000313" key="1">
    <source>
        <dbReference type="EMBL" id="CAG8754109.1"/>
    </source>
</evidence>
<dbReference type="Proteomes" id="UP000789525">
    <property type="component" value="Unassembled WGS sequence"/>
</dbReference>
<protein>
    <submittedName>
        <fullName evidence="1">13498_t:CDS:1</fullName>
    </submittedName>
</protein>
<evidence type="ECO:0000313" key="2">
    <source>
        <dbReference type="Proteomes" id="UP000789525"/>
    </source>
</evidence>
<feature type="non-terminal residue" evidence="1">
    <location>
        <position position="1"/>
    </location>
</feature>